<dbReference type="InterPro" id="IPR036390">
    <property type="entry name" value="WH_DNA-bd_sf"/>
</dbReference>
<evidence type="ECO:0000256" key="2">
    <source>
        <dbReference type="ARBA" id="ARBA00023125"/>
    </source>
</evidence>
<dbReference type="GO" id="GO:0003677">
    <property type="term" value="F:DNA binding"/>
    <property type="evidence" value="ECO:0007669"/>
    <property type="project" value="UniProtKB-KW"/>
</dbReference>
<gene>
    <name evidence="5" type="ORF">ABEG17_04575</name>
</gene>
<dbReference type="SMART" id="SM00345">
    <property type="entry name" value="HTH_GNTR"/>
    <property type="match status" value="1"/>
</dbReference>
<evidence type="ECO:0000256" key="3">
    <source>
        <dbReference type="ARBA" id="ARBA00023163"/>
    </source>
</evidence>
<dbReference type="PANTHER" id="PTHR38445">
    <property type="entry name" value="HTH-TYPE TRANSCRIPTIONAL REPRESSOR YTRA"/>
    <property type="match status" value="1"/>
</dbReference>
<feature type="domain" description="HTH gntR-type" evidence="4">
    <location>
        <begin position="15"/>
        <end position="83"/>
    </location>
</feature>
<reference evidence="5" key="1">
    <citation type="submission" date="2024-05" db="EMBL/GenBank/DDBJ databases">
        <authorList>
            <person name="Kim S."/>
            <person name="Heo J."/>
            <person name="Choi H."/>
            <person name="Choi Y."/>
            <person name="Kwon S.-W."/>
            <person name="Kim Y."/>
        </authorList>
    </citation>
    <scope>NUCLEOTIDE SEQUENCE</scope>
    <source>
        <strain evidence="5">KACC 23699</strain>
    </source>
</reference>
<keyword evidence="2" id="KW-0238">DNA-binding</keyword>
<dbReference type="Pfam" id="PF00392">
    <property type="entry name" value="GntR"/>
    <property type="match status" value="1"/>
</dbReference>
<evidence type="ECO:0000313" key="5">
    <source>
        <dbReference type="EMBL" id="XBO44620.1"/>
    </source>
</evidence>
<dbReference type="GO" id="GO:0003700">
    <property type="term" value="F:DNA-binding transcription factor activity"/>
    <property type="evidence" value="ECO:0007669"/>
    <property type="project" value="InterPro"/>
</dbReference>
<keyword evidence="1" id="KW-0805">Transcription regulation</keyword>
<dbReference type="SUPFAM" id="SSF46785">
    <property type="entry name" value="Winged helix' DNA-binding domain"/>
    <property type="match status" value="1"/>
</dbReference>
<dbReference type="EMBL" id="CP157483">
    <property type="protein sequence ID" value="XBO44620.1"/>
    <property type="molecule type" value="Genomic_DNA"/>
</dbReference>
<dbReference type="InterPro" id="IPR036388">
    <property type="entry name" value="WH-like_DNA-bd_sf"/>
</dbReference>
<sequence>MSEAVVIDIDTESAVPAFEQLRTQLADMIRSGALATGTRLPSIRQLASDLGLAPGTVARAFRELESEDLVTSRVRHGTVVAPVRHTAAQSRDQLEEAARAFALAARRLGRSDQQALDAVREQLGRLGT</sequence>
<dbReference type="AlphaFoldDB" id="A0AAU7JWI0"/>
<evidence type="ECO:0000259" key="4">
    <source>
        <dbReference type="PROSITE" id="PS50949"/>
    </source>
</evidence>
<dbReference type="InterPro" id="IPR000524">
    <property type="entry name" value="Tscrpt_reg_HTH_GntR"/>
</dbReference>
<proteinExistence type="predicted"/>
<name>A0AAU7JWI0_9MICO</name>
<dbReference type="PANTHER" id="PTHR38445:SF9">
    <property type="entry name" value="HTH-TYPE TRANSCRIPTIONAL REPRESSOR YTRA"/>
    <property type="match status" value="1"/>
</dbReference>
<accession>A0AAU7JWI0</accession>
<dbReference type="Gene3D" id="1.10.10.10">
    <property type="entry name" value="Winged helix-like DNA-binding domain superfamily/Winged helix DNA-binding domain"/>
    <property type="match status" value="1"/>
</dbReference>
<dbReference type="RefSeq" id="WP_406832105.1">
    <property type="nucleotide sequence ID" value="NZ_CP157483.1"/>
</dbReference>
<keyword evidence="3" id="KW-0804">Transcription</keyword>
<evidence type="ECO:0000256" key="1">
    <source>
        <dbReference type="ARBA" id="ARBA00023015"/>
    </source>
</evidence>
<organism evidence="5">
    <name type="scientific">Pedococcus sp. KACC 23699</name>
    <dbReference type="NCBI Taxonomy" id="3149228"/>
    <lineage>
        <taxon>Bacteria</taxon>
        <taxon>Bacillati</taxon>
        <taxon>Actinomycetota</taxon>
        <taxon>Actinomycetes</taxon>
        <taxon>Micrococcales</taxon>
        <taxon>Intrasporangiaceae</taxon>
        <taxon>Pedococcus</taxon>
    </lineage>
</organism>
<dbReference type="CDD" id="cd07377">
    <property type="entry name" value="WHTH_GntR"/>
    <property type="match status" value="1"/>
</dbReference>
<protein>
    <submittedName>
        <fullName evidence="5">GntR family transcriptional regulator</fullName>
    </submittedName>
</protein>
<dbReference type="PROSITE" id="PS50949">
    <property type="entry name" value="HTH_GNTR"/>
    <property type="match status" value="1"/>
</dbReference>